<dbReference type="EMBL" id="JBHSFP010000049">
    <property type="protein sequence ID" value="MFC4536565.1"/>
    <property type="molecule type" value="Genomic_DNA"/>
</dbReference>
<proteinExistence type="predicted"/>
<comment type="caution">
    <text evidence="1">The sequence shown here is derived from an EMBL/GenBank/DDBJ whole genome shotgun (WGS) entry which is preliminary data.</text>
</comment>
<name>A0ABV9CVA2_9ACTN</name>
<dbReference type="RefSeq" id="WP_380851253.1">
    <property type="nucleotide sequence ID" value="NZ_JBHSFP010000049.1"/>
</dbReference>
<evidence type="ECO:0000313" key="1">
    <source>
        <dbReference type="EMBL" id="MFC4536565.1"/>
    </source>
</evidence>
<organism evidence="1 2">
    <name type="scientific">Sphaerisporangium dianthi</name>
    <dbReference type="NCBI Taxonomy" id="1436120"/>
    <lineage>
        <taxon>Bacteria</taxon>
        <taxon>Bacillati</taxon>
        <taxon>Actinomycetota</taxon>
        <taxon>Actinomycetes</taxon>
        <taxon>Streptosporangiales</taxon>
        <taxon>Streptosporangiaceae</taxon>
        <taxon>Sphaerisporangium</taxon>
    </lineage>
</organism>
<evidence type="ECO:0000313" key="2">
    <source>
        <dbReference type="Proteomes" id="UP001596004"/>
    </source>
</evidence>
<gene>
    <name evidence="1" type="ORF">ACFO60_37835</name>
</gene>
<protein>
    <submittedName>
        <fullName evidence="1">Uncharacterized protein</fullName>
    </submittedName>
</protein>
<sequence>MHEIFRSLPWPFESNEFPPDLGAVVQWTVAKGDTPALFVGHTDDNEWLVGDGVNDPNGDGACAAMCIWTAIERNSSIRALADLPLGWAAEREAASTPWRRVPFTLPD</sequence>
<reference evidence="2" key="1">
    <citation type="journal article" date="2019" name="Int. J. Syst. Evol. Microbiol.">
        <title>The Global Catalogue of Microorganisms (GCM) 10K type strain sequencing project: providing services to taxonomists for standard genome sequencing and annotation.</title>
        <authorList>
            <consortium name="The Broad Institute Genomics Platform"/>
            <consortium name="The Broad Institute Genome Sequencing Center for Infectious Disease"/>
            <person name="Wu L."/>
            <person name="Ma J."/>
        </authorList>
    </citation>
    <scope>NUCLEOTIDE SEQUENCE [LARGE SCALE GENOMIC DNA]</scope>
    <source>
        <strain evidence="2">CGMCC 4.7132</strain>
    </source>
</reference>
<dbReference type="Proteomes" id="UP001596004">
    <property type="component" value="Unassembled WGS sequence"/>
</dbReference>
<keyword evidence="2" id="KW-1185">Reference proteome</keyword>
<accession>A0ABV9CVA2</accession>